<name>A0AAU9VH71_9FIRM</name>
<dbReference type="InterPro" id="IPR011528">
    <property type="entry name" value="NERD"/>
</dbReference>
<evidence type="ECO:0000313" key="2">
    <source>
        <dbReference type="EMBL" id="CAH2762264.1"/>
    </source>
</evidence>
<dbReference type="InterPro" id="IPR011335">
    <property type="entry name" value="Restrct_endonuc-II-like"/>
</dbReference>
<protein>
    <submittedName>
        <fullName evidence="3">NERD domain-containing protein</fullName>
    </submittedName>
</protein>
<dbReference type="Proteomes" id="UP001154095">
    <property type="component" value="Chromosome"/>
</dbReference>
<dbReference type="AlphaFoldDB" id="A0AAU9VH71"/>
<dbReference type="SUPFAM" id="SSF52980">
    <property type="entry name" value="Restriction endonuclease-like"/>
    <property type="match status" value="1"/>
</dbReference>
<evidence type="ECO:0000313" key="3">
    <source>
        <dbReference type="EMBL" id="CAH2762294.1"/>
    </source>
</evidence>
<dbReference type="Pfam" id="PF08378">
    <property type="entry name" value="NERD"/>
    <property type="match status" value="1"/>
</dbReference>
<dbReference type="Proteomes" id="UP001154111">
    <property type="component" value="Chromosome"/>
</dbReference>
<dbReference type="EMBL" id="OW659496">
    <property type="protein sequence ID" value="CAH2762264.1"/>
    <property type="molecule type" value="Genomic_DNA"/>
</dbReference>
<sequence>MKPIRYRIYQHKIKKKKAKDRGMQFELEAFNLLSQDSNTFVYHSTYIPIVRNNGITEIDLIVVNRSGIACFEVKYTKHPFIGSYDDALWFKKDTDQSIRNPFIQNRYHVEALASYLGIDASLIKNCVLVNQIDRPIRDLYTLSSARSFSKGAKLSRIEVRRINRLLLRRQRFMILKRWKHRRYRKRIAKKNRTTS</sequence>
<keyword evidence="4" id="KW-1185">Reference proteome</keyword>
<evidence type="ECO:0000259" key="1">
    <source>
        <dbReference type="PROSITE" id="PS50965"/>
    </source>
</evidence>
<gene>
    <name evidence="3" type="ORF">ERYAMS2_01131</name>
    <name evidence="2" type="ORF">ERYAMS_00837</name>
</gene>
<evidence type="ECO:0000313" key="5">
    <source>
        <dbReference type="Proteomes" id="UP001154111"/>
    </source>
</evidence>
<dbReference type="RefSeq" id="WP_254006421.1">
    <property type="nucleotide sequence ID" value="NZ_OW659477.1"/>
</dbReference>
<evidence type="ECO:0000313" key="4">
    <source>
        <dbReference type="Proteomes" id="UP001154095"/>
    </source>
</evidence>
<organism evidence="3 5">
    <name type="scientific">Erysipelothrix amsterdamensis</name>
    <dbReference type="NCBI Taxonomy" id="2929157"/>
    <lineage>
        <taxon>Bacteria</taxon>
        <taxon>Bacillati</taxon>
        <taxon>Bacillota</taxon>
        <taxon>Erysipelotrichia</taxon>
        <taxon>Erysipelotrichales</taxon>
        <taxon>Erysipelotrichaceae</taxon>
        <taxon>Erysipelothrix</taxon>
    </lineage>
</organism>
<feature type="domain" description="NERD" evidence="1">
    <location>
        <begin position="21"/>
        <end position="135"/>
    </location>
</feature>
<dbReference type="EMBL" id="OW659477">
    <property type="protein sequence ID" value="CAH2762294.1"/>
    <property type="molecule type" value="Genomic_DNA"/>
</dbReference>
<proteinExistence type="predicted"/>
<accession>A0AAU9VH71</accession>
<dbReference type="PROSITE" id="PS50965">
    <property type="entry name" value="NERD"/>
    <property type="match status" value="1"/>
</dbReference>
<reference evidence="3" key="1">
    <citation type="submission" date="2022-04" db="EMBL/GenBank/DDBJ databases">
        <authorList>
            <person name="Forde T."/>
        </authorList>
    </citation>
    <scope>NUCLEOTIDE SEQUENCE</scope>
    <source>
        <strain evidence="3">A18Y016a</strain>
        <strain evidence="2">A18Y020d</strain>
    </source>
</reference>